<dbReference type="InterPro" id="IPR050320">
    <property type="entry name" value="N5-glutamine_MTase"/>
</dbReference>
<gene>
    <name evidence="8" type="ORF">HAT2_00488</name>
</gene>
<comment type="caution">
    <text evidence="8">The sequence shown here is derived from an EMBL/GenBank/DDBJ whole genome shotgun (WGS) entry which is preliminary data.</text>
</comment>
<dbReference type="OrthoDB" id="9784805at2"/>
<dbReference type="Pfam" id="PF05175">
    <property type="entry name" value="MTS"/>
    <property type="match status" value="1"/>
</dbReference>
<dbReference type="PANTHER" id="PTHR18895">
    <property type="entry name" value="HEMK METHYLTRANSFERASE"/>
    <property type="match status" value="1"/>
</dbReference>
<dbReference type="CDD" id="cd02440">
    <property type="entry name" value="AdoMet_MTases"/>
    <property type="match status" value="1"/>
</dbReference>
<evidence type="ECO:0000313" key="8">
    <source>
        <dbReference type="EMBL" id="RDB31407.1"/>
    </source>
</evidence>
<dbReference type="RefSeq" id="WP_114544458.1">
    <property type="nucleotide sequence ID" value="NZ_QQBG01000017.1"/>
</dbReference>
<feature type="domain" description="Methyltransferase small" evidence="6">
    <location>
        <begin position="117"/>
        <end position="198"/>
    </location>
</feature>
<protein>
    <recommendedName>
        <fullName evidence="1">peptide chain release factor N(5)-glutamine methyltransferase</fullName>
        <ecNumber evidence="1">2.1.1.297</ecNumber>
    </recommendedName>
</protein>
<keyword evidence="2 8" id="KW-0489">Methyltransferase</keyword>
<evidence type="ECO:0000256" key="1">
    <source>
        <dbReference type="ARBA" id="ARBA00012771"/>
    </source>
</evidence>
<evidence type="ECO:0000313" key="9">
    <source>
        <dbReference type="Proteomes" id="UP000253816"/>
    </source>
</evidence>
<dbReference type="AlphaFoldDB" id="A0A369KET9"/>
<dbReference type="GO" id="GO:0003676">
    <property type="term" value="F:nucleic acid binding"/>
    <property type="evidence" value="ECO:0007669"/>
    <property type="project" value="InterPro"/>
</dbReference>
<dbReference type="InterPro" id="IPR029063">
    <property type="entry name" value="SAM-dependent_MTases_sf"/>
</dbReference>
<evidence type="ECO:0000256" key="3">
    <source>
        <dbReference type="ARBA" id="ARBA00022679"/>
    </source>
</evidence>
<evidence type="ECO:0000256" key="2">
    <source>
        <dbReference type="ARBA" id="ARBA00022603"/>
    </source>
</evidence>
<dbReference type="NCBIfam" id="TIGR00536">
    <property type="entry name" value="hemK_fam"/>
    <property type="match status" value="1"/>
</dbReference>
<dbReference type="GO" id="GO:0032259">
    <property type="term" value="P:methylation"/>
    <property type="evidence" value="ECO:0007669"/>
    <property type="project" value="UniProtKB-KW"/>
</dbReference>
<accession>A0A369KET9</accession>
<dbReference type="Pfam" id="PF17827">
    <property type="entry name" value="PrmC_N"/>
    <property type="match status" value="1"/>
</dbReference>
<dbReference type="Gene3D" id="3.40.50.150">
    <property type="entry name" value="Vaccinia Virus protein VP39"/>
    <property type="match status" value="1"/>
</dbReference>
<reference evidence="8 9" key="1">
    <citation type="submission" date="2018-07" db="EMBL/GenBank/DDBJ databases">
        <title>Comparative genomics of the Candidatus Parilichlamydiaceae reveals evidence of convergent evolution and genome reduction in the phylum Chlamydiae.</title>
        <authorList>
            <person name="Taylor-Brown A."/>
            <person name="Polkinghorne A."/>
        </authorList>
    </citation>
    <scope>NUCLEOTIDE SEQUENCE [LARGE SCALE GENOMIC DNA]</scope>
    <source>
        <strain evidence="8 9">Hat2</strain>
    </source>
</reference>
<name>A0A369KET9_9BACT</name>
<dbReference type="EMBL" id="QQBG01000017">
    <property type="protein sequence ID" value="RDB31407.1"/>
    <property type="molecule type" value="Genomic_DNA"/>
</dbReference>
<dbReference type="InterPro" id="IPR040758">
    <property type="entry name" value="PrmC_N"/>
</dbReference>
<organism evidence="8 9">
    <name type="scientific">Candidatus Similichlamydia laticola</name>
    <dbReference type="NCBI Taxonomy" id="2170265"/>
    <lineage>
        <taxon>Bacteria</taxon>
        <taxon>Pseudomonadati</taxon>
        <taxon>Chlamydiota</taxon>
        <taxon>Chlamydiia</taxon>
        <taxon>Parachlamydiales</taxon>
        <taxon>Candidatus Parilichlamydiaceae</taxon>
        <taxon>Candidatus Similichlamydia</taxon>
    </lineage>
</organism>
<dbReference type="PROSITE" id="PS00092">
    <property type="entry name" value="N6_MTASE"/>
    <property type="match status" value="1"/>
</dbReference>
<dbReference type="EC" id="2.1.1.297" evidence="1"/>
<dbReference type="InterPro" id="IPR002052">
    <property type="entry name" value="DNA_methylase_N6_adenine_CS"/>
</dbReference>
<evidence type="ECO:0000256" key="5">
    <source>
        <dbReference type="ARBA" id="ARBA00048391"/>
    </source>
</evidence>
<dbReference type="Proteomes" id="UP000253816">
    <property type="component" value="Unassembled WGS sequence"/>
</dbReference>
<dbReference type="SUPFAM" id="SSF53335">
    <property type="entry name" value="S-adenosyl-L-methionine-dependent methyltransferases"/>
    <property type="match status" value="1"/>
</dbReference>
<sequence>MFTSNITLRDLVKKWRAFALQAGQLEKEVDWLCARRCGYVSLSQLYLDLEREVSKEWLERTEIAMQRLVGGCPLEYVLGEAFFDGEWICVDSSTLIPRPETEEMFCYIPWSELPPVSRMLDLCCGTGCLALGLKKRRPDSNNLVFASDLCASALKIARKNAALLSREIYFREGSWLEPWAGEFFDLIISNPPYLSEDEWKALDSSVAEFEPKSALVAGGSGLEGIVSILKRAGTHLKEKGFLLLEVGSTQVQEVKRLATHFGWGLGVSYYDSFGKERFLLFQGWQPSCG</sequence>
<evidence type="ECO:0000259" key="6">
    <source>
        <dbReference type="Pfam" id="PF05175"/>
    </source>
</evidence>
<dbReference type="InterPro" id="IPR004556">
    <property type="entry name" value="HemK-like"/>
</dbReference>
<dbReference type="GO" id="GO:0102559">
    <property type="term" value="F:peptide chain release factor N(5)-glutamine methyltransferase activity"/>
    <property type="evidence" value="ECO:0007669"/>
    <property type="project" value="UniProtKB-EC"/>
</dbReference>
<keyword evidence="9" id="KW-1185">Reference proteome</keyword>
<comment type="catalytic activity">
    <reaction evidence="5">
        <text>L-glutaminyl-[peptide chain release factor] + S-adenosyl-L-methionine = N(5)-methyl-L-glutaminyl-[peptide chain release factor] + S-adenosyl-L-homocysteine + H(+)</text>
        <dbReference type="Rhea" id="RHEA:42896"/>
        <dbReference type="Rhea" id="RHEA-COMP:10271"/>
        <dbReference type="Rhea" id="RHEA-COMP:10272"/>
        <dbReference type="ChEBI" id="CHEBI:15378"/>
        <dbReference type="ChEBI" id="CHEBI:30011"/>
        <dbReference type="ChEBI" id="CHEBI:57856"/>
        <dbReference type="ChEBI" id="CHEBI:59789"/>
        <dbReference type="ChEBI" id="CHEBI:61891"/>
        <dbReference type="EC" id="2.1.1.297"/>
    </reaction>
</comment>
<keyword evidence="3 8" id="KW-0808">Transferase</keyword>
<evidence type="ECO:0000256" key="4">
    <source>
        <dbReference type="ARBA" id="ARBA00022691"/>
    </source>
</evidence>
<evidence type="ECO:0000259" key="7">
    <source>
        <dbReference type="Pfam" id="PF17827"/>
    </source>
</evidence>
<proteinExistence type="predicted"/>
<dbReference type="PANTHER" id="PTHR18895:SF74">
    <property type="entry name" value="MTRF1L RELEASE FACTOR GLUTAMINE METHYLTRANSFERASE"/>
    <property type="match status" value="1"/>
</dbReference>
<keyword evidence="4" id="KW-0949">S-adenosyl-L-methionine</keyword>
<dbReference type="InterPro" id="IPR007848">
    <property type="entry name" value="Small_mtfrase_dom"/>
</dbReference>
<dbReference type="Gene3D" id="1.10.8.10">
    <property type="entry name" value="DNA helicase RuvA subunit, C-terminal domain"/>
    <property type="match status" value="1"/>
</dbReference>
<feature type="domain" description="Release factor glutamine methyltransferase N-terminal" evidence="7">
    <location>
        <begin position="12"/>
        <end position="79"/>
    </location>
</feature>